<dbReference type="AlphaFoldDB" id="A0A9W6RWQ1"/>
<keyword evidence="6" id="KW-0902">Two-component regulatory system</keyword>
<dbReference type="Pfam" id="PF00512">
    <property type="entry name" value="HisKA"/>
    <property type="match status" value="1"/>
</dbReference>
<evidence type="ECO:0000313" key="8">
    <source>
        <dbReference type="EMBL" id="GLY83385.1"/>
    </source>
</evidence>
<dbReference type="PANTHER" id="PTHR43711">
    <property type="entry name" value="TWO-COMPONENT HISTIDINE KINASE"/>
    <property type="match status" value="1"/>
</dbReference>
<evidence type="ECO:0000256" key="3">
    <source>
        <dbReference type="ARBA" id="ARBA00012438"/>
    </source>
</evidence>
<dbReference type="Gene3D" id="1.10.287.130">
    <property type="match status" value="1"/>
</dbReference>
<feature type="domain" description="Signal transduction histidine kinase dimerisation/phosphoacceptor" evidence="7">
    <location>
        <begin position="10"/>
        <end position="72"/>
    </location>
</feature>
<dbReference type="EMBL" id="BSTK01000002">
    <property type="protein sequence ID" value="GLY83385.1"/>
    <property type="molecule type" value="Genomic_DNA"/>
</dbReference>
<evidence type="ECO:0000256" key="5">
    <source>
        <dbReference type="ARBA" id="ARBA00022777"/>
    </source>
</evidence>
<dbReference type="CDD" id="cd00082">
    <property type="entry name" value="HisKA"/>
    <property type="match status" value="1"/>
</dbReference>
<dbReference type="InterPro" id="IPR036097">
    <property type="entry name" value="HisK_dim/P_sf"/>
</dbReference>
<evidence type="ECO:0000259" key="7">
    <source>
        <dbReference type="SMART" id="SM00388"/>
    </source>
</evidence>
<proteinExistence type="predicted"/>
<name>A0A9W6RWQ1_9ACTN</name>
<dbReference type="PANTHER" id="PTHR43711:SF26">
    <property type="entry name" value="SENSOR HISTIDINE KINASE RCSC"/>
    <property type="match status" value="1"/>
</dbReference>
<dbReference type="RefSeq" id="WP_432705894.1">
    <property type="nucleotide sequence ID" value="NZ_BSTK01000002.1"/>
</dbReference>
<reference evidence="8" key="1">
    <citation type="submission" date="2023-03" db="EMBL/GenBank/DDBJ databases">
        <title>Actinoallomurus iriomotensis NBRC 103684.</title>
        <authorList>
            <person name="Ichikawa N."/>
            <person name="Sato H."/>
            <person name="Tonouchi N."/>
        </authorList>
    </citation>
    <scope>NUCLEOTIDE SEQUENCE</scope>
    <source>
        <strain evidence="8">NBRC 103684</strain>
    </source>
</reference>
<dbReference type="GO" id="GO:0000155">
    <property type="term" value="F:phosphorelay sensor kinase activity"/>
    <property type="evidence" value="ECO:0007669"/>
    <property type="project" value="InterPro"/>
</dbReference>
<keyword evidence="9" id="KW-1185">Reference proteome</keyword>
<sequence length="72" mass="7767">MVPLASSSHYKSKFLAEVSHEICAPLSAILIYAHLLADNADDNLSEEEVGFANNIHDAGSGLLHLVNKVHDL</sequence>
<protein>
    <recommendedName>
        <fullName evidence="3">histidine kinase</fullName>
        <ecNumber evidence="3">2.7.13.3</ecNumber>
    </recommendedName>
</protein>
<comment type="catalytic activity">
    <reaction evidence="1">
        <text>ATP + protein L-histidine = ADP + protein N-phospho-L-histidine.</text>
        <dbReference type="EC" id="2.7.13.3"/>
    </reaction>
</comment>
<evidence type="ECO:0000256" key="1">
    <source>
        <dbReference type="ARBA" id="ARBA00000085"/>
    </source>
</evidence>
<comment type="subcellular location">
    <subcellularLocation>
        <location evidence="2">Cell membrane</location>
    </subcellularLocation>
</comment>
<evidence type="ECO:0000256" key="6">
    <source>
        <dbReference type="ARBA" id="ARBA00023012"/>
    </source>
</evidence>
<dbReference type="GO" id="GO:0005886">
    <property type="term" value="C:plasma membrane"/>
    <property type="evidence" value="ECO:0007669"/>
    <property type="project" value="UniProtKB-SubCell"/>
</dbReference>
<dbReference type="InterPro" id="IPR050736">
    <property type="entry name" value="Sensor_HK_Regulatory"/>
</dbReference>
<dbReference type="Proteomes" id="UP001165074">
    <property type="component" value="Unassembled WGS sequence"/>
</dbReference>
<evidence type="ECO:0000256" key="4">
    <source>
        <dbReference type="ARBA" id="ARBA00022679"/>
    </source>
</evidence>
<dbReference type="SMART" id="SM00388">
    <property type="entry name" value="HisKA"/>
    <property type="match status" value="1"/>
</dbReference>
<dbReference type="InterPro" id="IPR003661">
    <property type="entry name" value="HisK_dim/P_dom"/>
</dbReference>
<accession>A0A9W6RWQ1</accession>
<gene>
    <name evidence="8" type="ORF">Airi02_013150</name>
</gene>
<dbReference type="SUPFAM" id="SSF47384">
    <property type="entry name" value="Homodimeric domain of signal transducing histidine kinase"/>
    <property type="match status" value="1"/>
</dbReference>
<dbReference type="EC" id="2.7.13.3" evidence="3"/>
<organism evidence="8 9">
    <name type="scientific">Actinoallomurus iriomotensis</name>
    <dbReference type="NCBI Taxonomy" id="478107"/>
    <lineage>
        <taxon>Bacteria</taxon>
        <taxon>Bacillati</taxon>
        <taxon>Actinomycetota</taxon>
        <taxon>Actinomycetes</taxon>
        <taxon>Streptosporangiales</taxon>
        <taxon>Thermomonosporaceae</taxon>
        <taxon>Actinoallomurus</taxon>
    </lineage>
</organism>
<evidence type="ECO:0000313" key="9">
    <source>
        <dbReference type="Proteomes" id="UP001165074"/>
    </source>
</evidence>
<evidence type="ECO:0000256" key="2">
    <source>
        <dbReference type="ARBA" id="ARBA00004236"/>
    </source>
</evidence>
<comment type="caution">
    <text evidence="8">The sequence shown here is derived from an EMBL/GenBank/DDBJ whole genome shotgun (WGS) entry which is preliminary data.</text>
</comment>
<keyword evidence="4" id="KW-0808">Transferase</keyword>
<keyword evidence="5" id="KW-0418">Kinase</keyword>